<name>A0A5C6LNY8_9BACT</name>
<dbReference type="InterPro" id="IPR001279">
    <property type="entry name" value="Metallo-B-lactamas"/>
</dbReference>
<feature type="domain" description="Metallo-beta-lactamase" evidence="5">
    <location>
        <begin position="42"/>
        <end position="242"/>
    </location>
</feature>
<evidence type="ECO:0000313" key="6">
    <source>
        <dbReference type="EMBL" id="TWV99010.1"/>
    </source>
</evidence>
<keyword evidence="7" id="KW-1185">Reference proteome</keyword>
<gene>
    <name evidence="6" type="ORF">FEF09_18300</name>
</gene>
<dbReference type="CDD" id="cd07720">
    <property type="entry name" value="OPHC2-like_MBL-fold"/>
    <property type="match status" value="1"/>
</dbReference>
<dbReference type="GO" id="GO:0046872">
    <property type="term" value="F:metal ion binding"/>
    <property type="evidence" value="ECO:0007669"/>
    <property type="project" value="UniProtKB-KW"/>
</dbReference>
<dbReference type="Pfam" id="PF00753">
    <property type="entry name" value="Lactamase_B"/>
    <property type="match status" value="1"/>
</dbReference>
<keyword evidence="3 6" id="KW-0378">Hydrolase</keyword>
<dbReference type="InterPro" id="IPR036866">
    <property type="entry name" value="RibonucZ/Hydroxyglut_hydro"/>
</dbReference>
<evidence type="ECO:0000256" key="2">
    <source>
        <dbReference type="ARBA" id="ARBA00022723"/>
    </source>
</evidence>
<dbReference type="OrthoDB" id="9802897at2"/>
<keyword evidence="2" id="KW-0479">Metal-binding</keyword>
<protein>
    <submittedName>
        <fullName evidence="6">MBL fold metallo-hydrolase</fullName>
    </submittedName>
</protein>
<dbReference type="PANTHER" id="PTHR42978">
    <property type="entry name" value="QUORUM-QUENCHING LACTONASE YTNP-RELATED-RELATED"/>
    <property type="match status" value="1"/>
</dbReference>
<keyword evidence="4" id="KW-0862">Zinc</keyword>
<dbReference type="AlphaFoldDB" id="A0A5C6LNY8"/>
<dbReference type="RefSeq" id="WP_146306454.1">
    <property type="nucleotide sequence ID" value="NZ_VOHS01000019.1"/>
</dbReference>
<dbReference type="SMART" id="SM00849">
    <property type="entry name" value="Lactamase_B"/>
    <property type="match status" value="1"/>
</dbReference>
<dbReference type="GO" id="GO:0016787">
    <property type="term" value="F:hydrolase activity"/>
    <property type="evidence" value="ECO:0007669"/>
    <property type="project" value="UniProtKB-KW"/>
</dbReference>
<evidence type="ECO:0000256" key="1">
    <source>
        <dbReference type="ARBA" id="ARBA00007749"/>
    </source>
</evidence>
<evidence type="ECO:0000313" key="7">
    <source>
        <dbReference type="Proteomes" id="UP000318815"/>
    </source>
</evidence>
<dbReference type="Proteomes" id="UP000318815">
    <property type="component" value="Unassembled WGS sequence"/>
</dbReference>
<dbReference type="SUPFAM" id="SSF56281">
    <property type="entry name" value="Metallo-hydrolase/oxidoreductase"/>
    <property type="match status" value="1"/>
</dbReference>
<comment type="similarity">
    <text evidence="1">Belongs to the metallo-beta-lactamase superfamily.</text>
</comment>
<dbReference type="InterPro" id="IPR051013">
    <property type="entry name" value="MBL_superfamily_lactonases"/>
</dbReference>
<accession>A0A5C6LNY8</accession>
<evidence type="ECO:0000259" key="5">
    <source>
        <dbReference type="SMART" id="SM00849"/>
    </source>
</evidence>
<comment type="caution">
    <text evidence="6">The sequence shown here is derived from an EMBL/GenBank/DDBJ whole genome shotgun (WGS) entry which is preliminary data.</text>
</comment>
<sequence length="266" mass="29575">MEYWQQKITVLNDSYDFLTHLPEEGVVDLLKEKFRPDPPKLTTHVFLIESTEHAPVLIDTGMGDRMAPMIEGHLLKALEFIGVKPEEIGVILLTHLHGDHFYGLTDKTGRKMFPNAAVWISEAEQNFWLRNNSLTGEDLQNSKDAGEALASYELLPVGSGSILPGISPVALPGHTPGQTGFLVESEGERILFCADLLTLPAIQTSLPDVGFSTDVDYTLAVQTRRDTLERAAKESLLLAGPHFEFPCLTYVQKKGDGYQLIPKQWF</sequence>
<proteinExistence type="inferred from homology"/>
<dbReference type="Gene3D" id="3.60.15.10">
    <property type="entry name" value="Ribonuclease Z/Hydroxyacylglutathione hydrolase-like"/>
    <property type="match status" value="1"/>
</dbReference>
<dbReference type="EMBL" id="VOHS01000019">
    <property type="protein sequence ID" value="TWV99010.1"/>
    <property type="molecule type" value="Genomic_DNA"/>
</dbReference>
<evidence type="ECO:0000256" key="3">
    <source>
        <dbReference type="ARBA" id="ARBA00022801"/>
    </source>
</evidence>
<evidence type="ECO:0000256" key="4">
    <source>
        <dbReference type="ARBA" id="ARBA00022833"/>
    </source>
</evidence>
<reference evidence="6 7" key="1">
    <citation type="submission" date="2019-08" db="EMBL/GenBank/DDBJ databases">
        <title>Whole genome sequencing of chitin degrading bacteria Chitinophaga pinensis YS16.</title>
        <authorList>
            <person name="Singh R.P."/>
            <person name="Manchanda G."/>
            <person name="Maurya I.K."/>
            <person name="Joshi N.K."/>
            <person name="Srivastava A.K."/>
        </authorList>
    </citation>
    <scope>NUCLEOTIDE SEQUENCE [LARGE SCALE GENOMIC DNA]</scope>
    <source>
        <strain evidence="6 7">YS-16</strain>
    </source>
</reference>
<organism evidence="6 7">
    <name type="scientific">Chitinophaga pinensis</name>
    <dbReference type="NCBI Taxonomy" id="79329"/>
    <lineage>
        <taxon>Bacteria</taxon>
        <taxon>Pseudomonadati</taxon>
        <taxon>Bacteroidota</taxon>
        <taxon>Chitinophagia</taxon>
        <taxon>Chitinophagales</taxon>
        <taxon>Chitinophagaceae</taxon>
        <taxon>Chitinophaga</taxon>
    </lineage>
</organism>
<dbReference type="PANTHER" id="PTHR42978:SF6">
    <property type="entry name" value="QUORUM-QUENCHING LACTONASE YTNP-RELATED"/>
    <property type="match status" value="1"/>
</dbReference>